<feature type="domain" description="EF-hand" evidence="5">
    <location>
        <begin position="1215"/>
        <end position="1250"/>
    </location>
</feature>
<feature type="domain" description="EF-hand" evidence="5">
    <location>
        <begin position="1734"/>
        <end position="1769"/>
    </location>
</feature>
<keyword evidence="2" id="KW-0677">Repeat</keyword>
<dbReference type="InterPro" id="IPR051581">
    <property type="entry name" value="Ca-bind"/>
</dbReference>
<feature type="domain" description="EF-hand" evidence="5">
    <location>
        <begin position="1694"/>
        <end position="1729"/>
    </location>
</feature>
<gene>
    <name evidence="6" type="ORF">CTEN210_04342</name>
</gene>
<dbReference type="Proteomes" id="UP001054902">
    <property type="component" value="Unassembled WGS sequence"/>
</dbReference>
<dbReference type="PROSITE" id="PS00018">
    <property type="entry name" value="EF_HAND_1"/>
    <property type="match status" value="8"/>
</dbReference>
<feature type="compositionally biased region" description="Polar residues" evidence="4">
    <location>
        <begin position="2044"/>
        <end position="2063"/>
    </location>
</feature>
<dbReference type="Gene3D" id="1.10.238.10">
    <property type="entry name" value="EF-hand"/>
    <property type="match status" value="7"/>
</dbReference>
<dbReference type="PROSITE" id="PS50222">
    <property type="entry name" value="EF_HAND_2"/>
    <property type="match status" value="12"/>
</dbReference>
<keyword evidence="1" id="KW-0479">Metal-binding</keyword>
<feature type="domain" description="EF-hand" evidence="5">
    <location>
        <begin position="1793"/>
        <end position="1828"/>
    </location>
</feature>
<feature type="region of interest" description="Disordered" evidence="4">
    <location>
        <begin position="1929"/>
        <end position="2079"/>
    </location>
</feature>
<evidence type="ECO:0000256" key="3">
    <source>
        <dbReference type="ARBA" id="ARBA00022837"/>
    </source>
</evidence>
<evidence type="ECO:0000256" key="2">
    <source>
        <dbReference type="ARBA" id="ARBA00022737"/>
    </source>
</evidence>
<dbReference type="Pfam" id="PF13833">
    <property type="entry name" value="EF-hand_8"/>
    <property type="match status" value="4"/>
</dbReference>
<feature type="domain" description="EF-hand" evidence="5">
    <location>
        <begin position="297"/>
        <end position="332"/>
    </location>
</feature>
<feature type="domain" description="EF-hand" evidence="5">
    <location>
        <begin position="257"/>
        <end position="292"/>
    </location>
</feature>
<dbReference type="InterPro" id="IPR002048">
    <property type="entry name" value="EF_hand_dom"/>
</dbReference>
<feature type="compositionally biased region" description="Basic and acidic residues" evidence="4">
    <location>
        <begin position="1970"/>
        <end position="1981"/>
    </location>
</feature>
<name>A0AAD3H2G5_9STRA</name>
<evidence type="ECO:0000256" key="4">
    <source>
        <dbReference type="SAM" id="MobiDB-lite"/>
    </source>
</evidence>
<dbReference type="GO" id="GO:0005509">
    <property type="term" value="F:calcium ion binding"/>
    <property type="evidence" value="ECO:0007669"/>
    <property type="project" value="InterPro"/>
</dbReference>
<feature type="domain" description="EF-hand" evidence="5">
    <location>
        <begin position="1255"/>
        <end position="1290"/>
    </location>
</feature>
<feature type="domain" description="EF-hand" evidence="5">
    <location>
        <begin position="736"/>
        <end position="771"/>
    </location>
</feature>
<comment type="caution">
    <text evidence="6">The sequence shown here is derived from an EMBL/GenBank/DDBJ whole genome shotgun (WGS) entry which is preliminary data.</text>
</comment>
<dbReference type="Pfam" id="PF13202">
    <property type="entry name" value="EF-hand_5"/>
    <property type="match status" value="4"/>
</dbReference>
<protein>
    <recommendedName>
        <fullName evidence="5">EF-hand domain-containing protein</fullName>
    </recommendedName>
</protein>
<evidence type="ECO:0000256" key="1">
    <source>
        <dbReference type="ARBA" id="ARBA00022723"/>
    </source>
</evidence>
<feature type="domain" description="EF-hand" evidence="5">
    <location>
        <begin position="776"/>
        <end position="811"/>
    </location>
</feature>
<evidence type="ECO:0000313" key="7">
    <source>
        <dbReference type="Proteomes" id="UP001054902"/>
    </source>
</evidence>
<feature type="domain" description="EF-hand" evidence="5">
    <location>
        <begin position="835"/>
        <end position="870"/>
    </location>
</feature>
<sequence length="2182" mass="244872">MKVIDAAVDGSQVEAVEETLTLLKQNEMVLVCHKGLNAWLICAPTRIACEEMEVAKKRPNGARNFCFVIGDIEKFYTLCDKDSLPSALDSSEKLAMFEQAHLRVALTNNSSANDILVRDGMVQGALFPEAESGLRSYFKELEVGLEGCSDQELLLGKDYHTALATSANYHGQGNIVDFEEAKEFAEGLGVKLCVCFEPTLHIDPGHLTIFEIKHQSITSVRKGTMYSHLIEKDTMKAIRVSFAKRVIDSLDLMSANLDLNDIYDIFNSIDTNGDKGLCEEEFYNFVLKVNASSKESTSEEDASVLFKAIDINGDKEISFIELFQFLEYAYDGHSPQMSKLAAKFVSAIRSEGDDIQDVEAIMRLFEKIDTDNSNDVDKKELRDFLLSHEFSSVEIDVLFALIDKTLVEDDSIHFMELYEFLQSIQADESLQDDDEEVEVTVEKADDNKLEQVLEDDVKSNVSKESLEVVEESEEVLGLGLKVIDAAVDGSQVEAVEETLTLLKQNEMVLVCHKGLNAWLICAPTRIACEEMEVAKKRPNGARNFCFVIGDIERFYTLCDKDSLPSALDSSEKLAMFEQAHLRVALTNNSSANDILVRDGMVQGALFPEAESGLRSYFKELEVGLEGCSDQELLLGKDYHTALATSANYHGQGNIVDFEEAKEFAEGLGVKLCVCFEPTLHIDPGHLTIFEIKHQSITSVRKGTMYSHLIEKDTMKAIRVSFAKRVIDSLDLMSANLDLNDIYDIFNSIDTNGDKGLCEEEFYNFVLKVNASSKESTSEEDASVLFKAIDINGDKEISFIELFQFLEYAYDGHSPQMSKLAAKFVSAIRSEGDDIQDVEAIMRLFEKIDTDNSNDVDKKELRDFLLSHEFSSVEIDVLFALIDKTLVEDDSIHFMELYEFLQSIQADESLQDDDEEVEVTVEKADDNKLEQVLEDDVKSDVSKESLEVVEESEEVLGLGLKVIDAAVDGSQVEAVEETLTLLKQNEMVLVCHKGLNAWLICAPTRIACEEMEVAKKRPNGARNFCFVIGDIEKFYTLCDKDSLPSALDSSEKLAMFEQAHLRVALTNNSSANDILVRDGMVQGALFPEAESGLRSYFKELEVGLEGCSDQELLLGKDYHTALATSANYHGQGNIVDFEEAKEFAEGLGVKLCVCFEPTLHIDPGHLTIFEIKHQSITSVRKGTMYSHLIEKDTMKAIRVSFAKRVIDSLDLMSANLDLNDIYDIFNSIDTNGDKGLCEEEFYNFVLKVNASSKESTSEEDASVLFKAIDINGDKEISFIELFQFLEYAYDGHSPQMSKLAAKFVSAIRSEGDDIQDVEAIMRLFEKIDTDNSNDVDKKELRDFLLSHEFSSVEIDVLFALIDKTLVEDDSIHFMELYEFLQSIQADESLQDDDEEVEVTVEKADDNKLEQVLEDDVKSDVSKESLEVVEESEEVLGLGLKVIDAAVDGSQVEAVEETLTLLKQNEMVLVCHKGLNAWLICAPTRIACEEMEVAKKRPNGARNFCFVIGDIEKFYTLCDKDSLPSALDSSEKLAMFEQAHLRVALTNNSSANDILVRDGMVQGALFPEAESGLRSYFKELEVGLEGCSDQELLLGKDYHTALATSANYHGQGNIVDFEEAKEFAEGLGVKLCVCFEPTLHIDPGHLTIFEIKHQSITSVRKGTMYSHLIEKDTMKAIRVSFAKRVIDSLDLMSANLDLNDIYDIFNSIDTNGDKGLCEEEFYNFVLKVNASNKESTSEEDASVLFKAIDINGDKEISFIELFQFLEYAYDGHSPQMSKLAAKFVSAIRSEGDDIQDVEAIMRLFEKIDTDNSNDVDKKELRDFLLSHEFSSVEIDVLFALIDKTLVEDDSIHFMELYEFLQSIQADESLQDESEEVEVTVEKAEDNKLEQLLEDDVKSDVSKESLEVVEASEEVEETDEVIVDEVSEVEHLVEDNVKSDASNSSLEVAEESEEVKESEQAMAADDNELEQENDVKSDEPKESLEEGEESEEVKEEESEEVDETANDEGTDIVIDEDEPKQTEVETVSNKKVSTKFEDQPTKIRISTAKTRASVASNSMHTKSTAASSSRPRSRGRSPGAVHLRLYDVSASYQEEGRMKRLEVENRLRKIAEEKNGYYPGGKNRQMHNARRDSFRNEFQKPQGKITVAQAVSLYDRLVSLKQKTEEKKLLLRKERQERELMYIPR</sequence>
<proteinExistence type="predicted"/>
<dbReference type="SUPFAM" id="SSF47473">
    <property type="entry name" value="EF-hand"/>
    <property type="match status" value="4"/>
</dbReference>
<evidence type="ECO:0000313" key="6">
    <source>
        <dbReference type="EMBL" id="GFH47866.1"/>
    </source>
</evidence>
<keyword evidence="7" id="KW-1185">Reference proteome</keyword>
<dbReference type="PANTHER" id="PTHR34524:SF6">
    <property type="entry name" value="CALCYPHOSINE LIKE"/>
    <property type="match status" value="1"/>
</dbReference>
<keyword evidence="3" id="KW-0106">Calcium</keyword>
<dbReference type="PANTHER" id="PTHR34524">
    <property type="entry name" value="CALCYPHOSIN"/>
    <property type="match status" value="1"/>
</dbReference>
<evidence type="ECO:0000259" key="5">
    <source>
        <dbReference type="PROSITE" id="PS50222"/>
    </source>
</evidence>
<dbReference type="SMART" id="SM00054">
    <property type="entry name" value="EFh"/>
    <property type="match status" value="16"/>
</dbReference>
<dbReference type="InterPro" id="IPR018247">
    <property type="entry name" value="EF_Hand_1_Ca_BS"/>
</dbReference>
<feature type="domain" description="EF-hand" evidence="5">
    <location>
        <begin position="356"/>
        <end position="391"/>
    </location>
</feature>
<reference evidence="6 7" key="1">
    <citation type="journal article" date="2021" name="Sci. Rep.">
        <title>The genome of the diatom Chaetoceros tenuissimus carries an ancient integrated fragment of an extant virus.</title>
        <authorList>
            <person name="Hongo Y."/>
            <person name="Kimura K."/>
            <person name="Takaki Y."/>
            <person name="Yoshida Y."/>
            <person name="Baba S."/>
            <person name="Kobayashi G."/>
            <person name="Nagasaki K."/>
            <person name="Hano T."/>
            <person name="Tomaru Y."/>
        </authorList>
    </citation>
    <scope>NUCLEOTIDE SEQUENCE [LARGE SCALE GENOMIC DNA]</scope>
    <source>
        <strain evidence="6 7">NIES-3715</strain>
    </source>
</reference>
<dbReference type="InterPro" id="IPR011992">
    <property type="entry name" value="EF-hand-dom_pair"/>
</dbReference>
<dbReference type="EMBL" id="BLLK01000023">
    <property type="protein sequence ID" value="GFH47866.1"/>
    <property type="molecule type" value="Genomic_DNA"/>
</dbReference>
<feature type="domain" description="EF-hand" evidence="5">
    <location>
        <begin position="1314"/>
        <end position="1349"/>
    </location>
</feature>
<organism evidence="6 7">
    <name type="scientific">Chaetoceros tenuissimus</name>
    <dbReference type="NCBI Taxonomy" id="426638"/>
    <lineage>
        <taxon>Eukaryota</taxon>
        <taxon>Sar</taxon>
        <taxon>Stramenopiles</taxon>
        <taxon>Ochrophyta</taxon>
        <taxon>Bacillariophyta</taxon>
        <taxon>Coscinodiscophyceae</taxon>
        <taxon>Chaetocerotophycidae</taxon>
        <taxon>Chaetocerotales</taxon>
        <taxon>Chaetocerotaceae</taxon>
        <taxon>Chaetoceros</taxon>
    </lineage>
</organism>
<accession>A0AAD3H2G5</accession>
<feature type="compositionally biased region" description="Acidic residues" evidence="4">
    <location>
        <begin position="1982"/>
        <end position="2015"/>
    </location>
</feature>